<protein>
    <submittedName>
        <fullName evidence="1">Uncharacterized protein</fullName>
    </submittedName>
</protein>
<reference evidence="1 2" key="1">
    <citation type="submission" date="2017-01" db="EMBL/GenBank/DDBJ databases">
        <title>Complete genome sequence of Haloterrigena daqingensis type strain (JX313T).</title>
        <authorList>
            <person name="Shuang W."/>
        </authorList>
    </citation>
    <scope>NUCLEOTIDE SEQUENCE [LARGE SCALE GENOMIC DNA]</scope>
    <source>
        <strain evidence="1 2">JX313</strain>
    </source>
</reference>
<evidence type="ECO:0000313" key="2">
    <source>
        <dbReference type="Proteomes" id="UP000187321"/>
    </source>
</evidence>
<name>A0A1P8R985_9EURY</name>
<evidence type="ECO:0000313" key="1">
    <source>
        <dbReference type="EMBL" id="APX95243.1"/>
    </source>
</evidence>
<dbReference type="GeneID" id="30954421"/>
<dbReference type="Proteomes" id="UP000187321">
    <property type="component" value="Chromosome"/>
</dbReference>
<dbReference type="OrthoDB" id="3164at2157"/>
<gene>
    <name evidence="1" type="ORF">BB347_00720</name>
</gene>
<sequence>MRSRRTLPRRFSERGYETTAFTANPWTPWYVNFDRDFDHFEDFVYVNLANGLVDGGLDQRNVVTDGVTTLLNWYQRQDTFVD</sequence>
<dbReference type="EMBL" id="CP019327">
    <property type="protein sequence ID" value="APX95243.1"/>
    <property type="molecule type" value="Genomic_DNA"/>
</dbReference>
<proteinExistence type="predicted"/>
<dbReference type="KEGG" id="hda:BB347_00720"/>
<dbReference type="RefSeq" id="WP_076579451.1">
    <property type="nucleotide sequence ID" value="NZ_CP019327.1"/>
</dbReference>
<dbReference type="AlphaFoldDB" id="A0A1P8R985"/>
<organism evidence="1 2">
    <name type="scientific">Natronorubrum daqingense</name>
    <dbReference type="NCBI Taxonomy" id="588898"/>
    <lineage>
        <taxon>Archaea</taxon>
        <taxon>Methanobacteriati</taxon>
        <taxon>Methanobacteriota</taxon>
        <taxon>Stenosarchaea group</taxon>
        <taxon>Halobacteria</taxon>
        <taxon>Halobacteriales</taxon>
        <taxon>Natrialbaceae</taxon>
        <taxon>Natronorubrum</taxon>
    </lineage>
</organism>
<accession>A0A1P8R985</accession>